<dbReference type="Pfam" id="PF00702">
    <property type="entry name" value="Hydrolase"/>
    <property type="match status" value="1"/>
</dbReference>
<dbReference type="InterPro" id="IPR023214">
    <property type="entry name" value="HAD_sf"/>
</dbReference>
<dbReference type="Proteomes" id="UP000186559">
    <property type="component" value="Plasmid pTPRO6"/>
</dbReference>
<dbReference type="SUPFAM" id="SSF56784">
    <property type="entry name" value="HAD-like"/>
    <property type="match status" value="1"/>
</dbReference>
<accession>A0A1U7DDP1</accession>
<dbReference type="CDD" id="cd07505">
    <property type="entry name" value="HAD_BPGM-like"/>
    <property type="match status" value="1"/>
</dbReference>
<evidence type="ECO:0000313" key="2">
    <source>
        <dbReference type="Proteomes" id="UP000186559"/>
    </source>
</evidence>
<dbReference type="InterPro" id="IPR051806">
    <property type="entry name" value="HAD-like_SPP"/>
</dbReference>
<dbReference type="KEGG" id="tpro:Ga0080559_TMP5184"/>
<organism evidence="1 2">
    <name type="scientific">Salipiger profundus</name>
    <dbReference type="NCBI Taxonomy" id="1229727"/>
    <lineage>
        <taxon>Bacteria</taxon>
        <taxon>Pseudomonadati</taxon>
        <taxon>Pseudomonadota</taxon>
        <taxon>Alphaproteobacteria</taxon>
        <taxon>Rhodobacterales</taxon>
        <taxon>Roseobacteraceae</taxon>
        <taxon>Salipiger</taxon>
    </lineage>
</organism>
<dbReference type="Gene3D" id="3.40.50.1000">
    <property type="entry name" value="HAD superfamily/HAD-like"/>
    <property type="match status" value="1"/>
</dbReference>
<dbReference type="InterPro" id="IPR036412">
    <property type="entry name" value="HAD-like_sf"/>
</dbReference>
<dbReference type="EMBL" id="CP014802">
    <property type="protein sequence ID" value="APX26284.1"/>
    <property type="molecule type" value="Genomic_DNA"/>
</dbReference>
<dbReference type="PANTHER" id="PTHR43481">
    <property type="entry name" value="FRUCTOSE-1-PHOSPHATE PHOSPHATASE"/>
    <property type="match status" value="1"/>
</dbReference>
<dbReference type="InterPro" id="IPR006439">
    <property type="entry name" value="HAD-SF_hydro_IA"/>
</dbReference>
<keyword evidence="2" id="KW-1185">Reference proteome</keyword>
<dbReference type="SFLD" id="SFLDG01129">
    <property type="entry name" value="C1.5:_HAD__Beta-PGM__Phosphata"/>
    <property type="match status" value="1"/>
</dbReference>
<dbReference type="GO" id="GO:0050308">
    <property type="term" value="F:sugar-phosphatase activity"/>
    <property type="evidence" value="ECO:0007669"/>
    <property type="project" value="TreeGrafter"/>
</dbReference>
<dbReference type="RefSeq" id="WP_076625925.1">
    <property type="nucleotide sequence ID" value="NZ_BMEW01000010.1"/>
</dbReference>
<evidence type="ECO:0000313" key="1">
    <source>
        <dbReference type="EMBL" id="APX26284.1"/>
    </source>
</evidence>
<name>A0A1U7DDP1_9RHOB</name>
<geneLocation type="plasmid" evidence="2">
    <name>ptpro6</name>
</geneLocation>
<protein>
    <submittedName>
        <fullName evidence="1">Haloacid dehalogenase superfamily protein, subfamily IA, variant 3 with third motif having DD or ED</fullName>
    </submittedName>
</protein>
<dbReference type="SFLD" id="SFLDS00003">
    <property type="entry name" value="Haloacid_Dehalogenase"/>
    <property type="match status" value="1"/>
</dbReference>
<dbReference type="PANTHER" id="PTHR43481:SF4">
    <property type="entry name" value="GLYCEROL-1-PHOSPHATE PHOSPHOHYDROLASE 1-RELATED"/>
    <property type="match status" value="1"/>
</dbReference>
<sequence>MRPTSFDAILWDVDGTLADSEPLQARSFVLAAETLGLSLPEGFHDHIVGRSEEENHAWLVAHCGLTLSLPDWCDIRYRQFLAHHTEVQAIPEALAIWTAARDAGIAQALVSNSDRMLVEGNIAALGIARPQMVTVTRNDVVQGKPSPEPYLRVARLLGVAPERCAVMEDSPTGARAGLDAGATVFVIGPADIPGAQPASALAALLGQPAA</sequence>
<dbReference type="AlphaFoldDB" id="A0A1U7DDP1"/>
<dbReference type="NCBIfam" id="TIGR01509">
    <property type="entry name" value="HAD-SF-IA-v3"/>
    <property type="match status" value="1"/>
</dbReference>
<keyword evidence="1" id="KW-0614">Plasmid</keyword>
<dbReference type="Gene3D" id="1.10.150.240">
    <property type="entry name" value="Putative phosphatase, domain 2"/>
    <property type="match status" value="1"/>
</dbReference>
<proteinExistence type="predicted"/>
<gene>
    <name evidence="1" type="ORF">Ga0080559_TMP5184</name>
</gene>
<dbReference type="InterPro" id="IPR023198">
    <property type="entry name" value="PGP-like_dom2"/>
</dbReference>
<reference evidence="1 2" key="1">
    <citation type="submission" date="2016-03" db="EMBL/GenBank/DDBJ databases">
        <title>Deep-sea bacteria in the southern Pacific.</title>
        <authorList>
            <person name="Tang K."/>
        </authorList>
    </citation>
    <scope>NUCLEOTIDE SEQUENCE [LARGE SCALE GENOMIC DNA]</scope>
    <source>
        <strain evidence="1 2">JLT2016</strain>
        <plasmid evidence="2">Plasmid ptpro6</plasmid>
    </source>
</reference>